<feature type="domain" description="Microprotein" evidence="2">
    <location>
        <begin position="141"/>
        <end position="199"/>
    </location>
</feature>
<dbReference type="EMBL" id="AK441634">
    <property type="protein sequence ID" value="BAN65428.1"/>
    <property type="molecule type" value="mRNA"/>
</dbReference>
<reference evidence="3" key="1">
    <citation type="journal article" date="2014" name="BMC Genomics">
        <title>The Babesia bovis gene and promoter model: an update from full-length EST analysis.</title>
        <authorList>
            <person name="Yamagishi J."/>
            <person name="Wakaguri H."/>
            <person name="Yokoyama N."/>
            <person name="Yamashita R."/>
            <person name="Suzuki Y."/>
            <person name="Xuan X."/>
            <person name="Igarashi I."/>
        </authorList>
    </citation>
    <scope>NUCLEOTIDE SEQUENCE</scope>
    <source>
        <strain evidence="3">Texas</strain>
    </source>
</reference>
<sequence length="271" mass="30010">MEVVRRNNGFRKVAKWIAGALVVAGAASGNVLCDEVSGPQEADVGEVKPEIKESNNADGNVAYADITFEDPKEGYRKTVATVTEKERLLRAPDAVIFKNVIGKTYTNKEIDDLVDRTGLKGSGGVTRHMLGFRRAQLLSEMEKFNSILESLPKEIAVKAGKYATYDKLPADLAKEVKWNHLNKTTFGLMEKVPQDLADEMLKGDIYEGFSGKLIAKIRDFLHPFDPSTVIINDGKDEQIEATPASTEVTEEAEEREDAMNEKEDTVREGEE</sequence>
<dbReference type="InterPro" id="IPR056354">
    <property type="entry name" value="Microp_dom_apicomplexa_5"/>
</dbReference>
<protein>
    <submittedName>
        <fullName evidence="3">Spherical body protein 2 truncated copy 2</fullName>
    </submittedName>
</protein>
<name>S6B233_BABBO</name>
<evidence type="ECO:0000313" key="3">
    <source>
        <dbReference type="EMBL" id="BAN65428.1"/>
    </source>
</evidence>
<organism evidence="3">
    <name type="scientific">Babesia bovis</name>
    <dbReference type="NCBI Taxonomy" id="5865"/>
    <lineage>
        <taxon>Eukaryota</taxon>
        <taxon>Sar</taxon>
        <taxon>Alveolata</taxon>
        <taxon>Apicomplexa</taxon>
        <taxon>Aconoidasida</taxon>
        <taxon>Piroplasmida</taxon>
        <taxon>Babesiidae</taxon>
        <taxon>Babesia</taxon>
    </lineage>
</organism>
<dbReference type="AlphaFoldDB" id="S6B233"/>
<evidence type="ECO:0000259" key="2">
    <source>
        <dbReference type="Pfam" id="PF23528"/>
    </source>
</evidence>
<accession>S6B233</accession>
<feature type="region of interest" description="Disordered" evidence="1">
    <location>
        <begin position="234"/>
        <end position="271"/>
    </location>
</feature>
<proteinExistence type="evidence at transcript level"/>
<dbReference type="Pfam" id="PF23528">
    <property type="entry name" value="Microp_apicomplexa_15"/>
    <property type="match status" value="1"/>
</dbReference>
<evidence type="ECO:0000256" key="1">
    <source>
        <dbReference type="SAM" id="MobiDB-lite"/>
    </source>
</evidence>
<dbReference type="VEuPathDB" id="PiroplasmaDB:BBOV_III005630"/>
<feature type="compositionally biased region" description="Basic and acidic residues" evidence="1">
    <location>
        <begin position="257"/>
        <end position="271"/>
    </location>
</feature>